<gene>
    <name evidence="1" type="ORF">JENST_5</name>
</gene>
<proteinExistence type="predicted"/>
<name>A0A0K2CND2_9CAUD</name>
<sequence>MLEAPDELPKVNSRKKNEDAGVSFLIAKNKIVPLLYLKKPHGTRLLAHLIQIFLRGAKS</sequence>
<organism evidence="1 2">
    <name type="scientific">Brevibacillus phage Jenst</name>
    <dbReference type="NCBI Taxonomy" id="1691954"/>
    <lineage>
        <taxon>Viruses</taxon>
        <taxon>Duplodnaviria</taxon>
        <taxon>Heunggongvirae</taxon>
        <taxon>Uroviricota</taxon>
        <taxon>Caudoviricetes</taxon>
        <taxon>Jenstvirus</taxon>
        <taxon>Jenstvirus jenst</taxon>
    </lineage>
</organism>
<dbReference type="RefSeq" id="YP_009199066.1">
    <property type="nucleotide sequence ID" value="NC_028805.1"/>
</dbReference>
<keyword evidence="2" id="KW-1185">Reference proteome</keyword>
<reference evidence="1 2" key="1">
    <citation type="journal article" date="2015" name="Genome Announc.">
        <title>Genome Sequences of Five Additional Brevibacillus laterosporus Bacteriophages.</title>
        <authorList>
            <person name="Merrill B.D."/>
            <person name="Berg J.A."/>
            <person name="Graves K.A."/>
            <person name="Ward A.T."/>
            <person name="Hilton J.A."/>
            <person name="Wake B.N."/>
            <person name="Grose J.H."/>
            <person name="Breakwell D.P."/>
            <person name="Burnett S.H."/>
        </authorList>
    </citation>
    <scope>NUCLEOTIDE SEQUENCE [LARGE SCALE GENOMIC DNA]</scope>
</reference>
<dbReference type="KEGG" id="vg:26625947"/>
<evidence type="ECO:0000313" key="1">
    <source>
        <dbReference type="EMBL" id="ALA07135.1"/>
    </source>
</evidence>
<protein>
    <submittedName>
        <fullName evidence="1">Uncharacterized protein</fullName>
    </submittedName>
</protein>
<dbReference type="GeneID" id="26625947"/>
<dbReference type="Proteomes" id="UP000208104">
    <property type="component" value="Segment"/>
</dbReference>
<evidence type="ECO:0000313" key="2">
    <source>
        <dbReference type="Proteomes" id="UP000208104"/>
    </source>
</evidence>
<accession>A0A0K2CND2</accession>
<dbReference type="EMBL" id="KT151955">
    <property type="protein sequence ID" value="ALA07135.1"/>
    <property type="molecule type" value="Genomic_DNA"/>
</dbReference>